<keyword evidence="2" id="KW-0812">Transmembrane</keyword>
<dbReference type="Proteomes" id="UP000185598">
    <property type="component" value="Unassembled WGS sequence"/>
</dbReference>
<organism evidence="4 5">
    <name type="scientific">Allorhizobium taibaishanense</name>
    <dbReference type="NCBI Taxonomy" id="887144"/>
    <lineage>
        <taxon>Bacteria</taxon>
        <taxon>Pseudomonadati</taxon>
        <taxon>Pseudomonadota</taxon>
        <taxon>Alphaproteobacteria</taxon>
        <taxon>Hyphomicrobiales</taxon>
        <taxon>Rhizobiaceae</taxon>
        <taxon>Rhizobium/Agrobacterium group</taxon>
        <taxon>Allorhizobium</taxon>
    </lineage>
</organism>
<keyword evidence="2" id="KW-1133">Transmembrane helix</keyword>
<keyword evidence="5" id="KW-1185">Reference proteome</keyword>
<gene>
    <name evidence="4" type="ORF">BJF91_19530</name>
    <name evidence="3" type="ORF">GGQ71_000529</name>
</gene>
<dbReference type="Proteomes" id="UP000544107">
    <property type="component" value="Unassembled WGS sequence"/>
</dbReference>
<feature type="transmembrane region" description="Helical" evidence="2">
    <location>
        <begin position="125"/>
        <end position="141"/>
    </location>
</feature>
<evidence type="ECO:0000313" key="5">
    <source>
        <dbReference type="Proteomes" id="UP000185598"/>
    </source>
</evidence>
<evidence type="ECO:0000313" key="4">
    <source>
        <dbReference type="EMBL" id="OLP49259.1"/>
    </source>
</evidence>
<protein>
    <submittedName>
        <fullName evidence="4">Uncharacterized protein</fullName>
    </submittedName>
</protein>
<dbReference type="EMBL" id="JACIED010000001">
    <property type="protein sequence ID" value="MBB4006293.1"/>
    <property type="molecule type" value="Genomic_DNA"/>
</dbReference>
<reference evidence="3 6" key="2">
    <citation type="submission" date="2020-08" db="EMBL/GenBank/DDBJ databases">
        <title>Genomic Encyclopedia of Type Strains, Phase IV (KMG-IV): sequencing the most valuable type-strain genomes for metagenomic binning, comparative biology and taxonomic classification.</title>
        <authorList>
            <person name="Goeker M."/>
        </authorList>
    </citation>
    <scope>NUCLEOTIDE SEQUENCE [LARGE SCALE GENOMIC DNA]</scope>
    <source>
        <strain evidence="3 6">DSM 100021</strain>
    </source>
</reference>
<accession>A0A1Q9A3W8</accession>
<feature type="region of interest" description="Disordered" evidence="1">
    <location>
        <begin position="48"/>
        <end position="67"/>
    </location>
</feature>
<evidence type="ECO:0000256" key="1">
    <source>
        <dbReference type="SAM" id="MobiDB-lite"/>
    </source>
</evidence>
<dbReference type="RefSeq" id="WP_075615049.1">
    <property type="nucleotide sequence ID" value="NZ_JACIED010000001.1"/>
</dbReference>
<evidence type="ECO:0000313" key="6">
    <source>
        <dbReference type="Proteomes" id="UP000544107"/>
    </source>
</evidence>
<name>A0A1Q9A3W8_9HYPH</name>
<proteinExistence type="predicted"/>
<evidence type="ECO:0000313" key="3">
    <source>
        <dbReference type="EMBL" id="MBB4006293.1"/>
    </source>
</evidence>
<keyword evidence="2" id="KW-0472">Membrane</keyword>
<comment type="caution">
    <text evidence="4">The sequence shown here is derived from an EMBL/GenBank/DDBJ whole genome shotgun (WGS) entry which is preliminary data.</text>
</comment>
<reference evidence="4 5" key="1">
    <citation type="submission" date="2016-09" db="EMBL/GenBank/DDBJ databases">
        <title>Rhizobium oryziradicis sp. nov., isolated from the root of rice.</title>
        <authorList>
            <person name="Zhao J."/>
            <person name="Zhang X."/>
        </authorList>
    </citation>
    <scope>NUCLEOTIDE SEQUENCE [LARGE SCALE GENOMIC DNA]</scope>
    <source>
        <strain evidence="4 5">14971</strain>
    </source>
</reference>
<dbReference type="EMBL" id="MKIN01000022">
    <property type="protein sequence ID" value="OLP49259.1"/>
    <property type="molecule type" value="Genomic_DNA"/>
</dbReference>
<evidence type="ECO:0000256" key="2">
    <source>
        <dbReference type="SAM" id="Phobius"/>
    </source>
</evidence>
<sequence>MRRIRTEETPSQNWNFARKTLVAAWFAVSALTVSAGLTGAAAASETHGASVGPTISSRATPSATSALAPEDTVDDIETGSIALPITQSGVLTTTVARSSGVDKAVAGSVASVHVPAYLSVLADRRVLAMLCLFGLLIVWINRTPPKNNRDL</sequence>
<dbReference type="OrthoDB" id="8410707at2"/>
<feature type="transmembrane region" description="Helical" evidence="2">
    <location>
        <begin position="21"/>
        <end position="43"/>
    </location>
</feature>
<feature type="compositionally biased region" description="Polar residues" evidence="1">
    <location>
        <begin position="53"/>
        <end position="65"/>
    </location>
</feature>
<dbReference type="AlphaFoldDB" id="A0A1Q9A3W8"/>